<dbReference type="EMBL" id="JARKHS020016323">
    <property type="protein sequence ID" value="KAK8773809.1"/>
    <property type="molecule type" value="Genomic_DNA"/>
</dbReference>
<sequence>MDTTPNTVEYYTSPVHRCGVVAACLAVAFLSVLAIILLFTNMGIEYALPSGMIILILWIVVAWYDDKYRTRWFYEDISSEQVKQRTSWARYRDQGIV</sequence>
<gene>
    <name evidence="2" type="ORF">V5799_011659</name>
</gene>
<evidence type="ECO:0000256" key="1">
    <source>
        <dbReference type="SAM" id="Phobius"/>
    </source>
</evidence>
<proteinExistence type="predicted"/>
<accession>A0AAQ4EG92</accession>
<comment type="caution">
    <text evidence="2">The sequence shown here is derived from an EMBL/GenBank/DDBJ whole genome shotgun (WGS) entry which is preliminary data.</text>
</comment>
<reference evidence="2 3" key="1">
    <citation type="journal article" date="2023" name="Arcadia Sci">
        <title>De novo assembly of a long-read Amblyomma americanum tick genome.</title>
        <authorList>
            <person name="Chou S."/>
            <person name="Poskanzer K.E."/>
            <person name="Rollins M."/>
            <person name="Thuy-Boun P.S."/>
        </authorList>
    </citation>
    <scope>NUCLEOTIDE SEQUENCE [LARGE SCALE GENOMIC DNA]</scope>
    <source>
        <strain evidence="2">F_SG_1</strain>
        <tissue evidence="2">Salivary glands</tissue>
    </source>
</reference>
<evidence type="ECO:0000313" key="3">
    <source>
        <dbReference type="Proteomes" id="UP001321473"/>
    </source>
</evidence>
<keyword evidence="1" id="KW-1133">Transmembrane helix</keyword>
<feature type="transmembrane region" description="Helical" evidence="1">
    <location>
        <begin position="46"/>
        <end position="64"/>
    </location>
</feature>
<keyword evidence="3" id="KW-1185">Reference proteome</keyword>
<keyword evidence="1" id="KW-0472">Membrane</keyword>
<dbReference type="Proteomes" id="UP001321473">
    <property type="component" value="Unassembled WGS sequence"/>
</dbReference>
<keyword evidence="1" id="KW-0812">Transmembrane</keyword>
<evidence type="ECO:0000313" key="2">
    <source>
        <dbReference type="EMBL" id="KAK8773809.1"/>
    </source>
</evidence>
<organism evidence="2 3">
    <name type="scientific">Amblyomma americanum</name>
    <name type="common">Lone star tick</name>
    <dbReference type="NCBI Taxonomy" id="6943"/>
    <lineage>
        <taxon>Eukaryota</taxon>
        <taxon>Metazoa</taxon>
        <taxon>Ecdysozoa</taxon>
        <taxon>Arthropoda</taxon>
        <taxon>Chelicerata</taxon>
        <taxon>Arachnida</taxon>
        <taxon>Acari</taxon>
        <taxon>Parasitiformes</taxon>
        <taxon>Ixodida</taxon>
        <taxon>Ixodoidea</taxon>
        <taxon>Ixodidae</taxon>
        <taxon>Amblyomminae</taxon>
        <taxon>Amblyomma</taxon>
    </lineage>
</organism>
<feature type="transmembrane region" description="Helical" evidence="1">
    <location>
        <begin position="20"/>
        <end position="39"/>
    </location>
</feature>
<dbReference type="AlphaFoldDB" id="A0AAQ4EG92"/>
<name>A0AAQ4EG92_AMBAM</name>
<protein>
    <submittedName>
        <fullName evidence="2">Uncharacterized protein</fullName>
    </submittedName>
</protein>